<organism evidence="1 2">
    <name type="scientific">Halorhabdus tiamatea SARL4B</name>
    <dbReference type="NCBI Taxonomy" id="1033806"/>
    <lineage>
        <taxon>Archaea</taxon>
        <taxon>Methanobacteriati</taxon>
        <taxon>Methanobacteriota</taxon>
        <taxon>Stenosarchaea group</taxon>
        <taxon>Halobacteria</taxon>
        <taxon>Halobacteriales</taxon>
        <taxon>Haloarculaceae</taxon>
        <taxon>Halorhabdus</taxon>
    </lineage>
</organism>
<dbReference type="AlphaFoldDB" id="F7PLK1"/>
<dbReference type="Pfam" id="PF25212">
    <property type="entry name" value="HVO_A0114"/>
    <property type="match status" value="1"/>
</dbReference>
<name>F7PLK1_9EURY</name>
<dbReference type="SUPFAM" id="SSF46785">
    <property type="entry name" value="Winged helix' DNA-binding domain"/>
    <property type="match status" value="1"/>
</dbReference>
<dbReference type="RefSeq" id="WP_008526938.1">
    <property type="nucleotide sequence ID" value="NZ_AFNT02000003.1"/>
</dbReference>
<gene>
    <name evidence="1" type="ORF">HLRTI_000435</name>
</gene>
<accession>F7PLK1</accession>
<comment type="caution">
    <text evidence="1">The sequence shown here is derived from an EMBL/GenBank/DDBJ whole genome shotgun (WGS) entry which is preliminary data.</text>
</comment>
<evidence type="ECO:0000313" key="1">
    <source>
        <dbReference type="EMBL" id="ERJ07393.1"/>
    </source>
</evidence>
<dbReference type="InterPro" id="IPR036388">
    <property type="entry name" value="WH-like_DNA-bd_sf"/>
</dbReference>
<reference evidence="1 2" key="2">
    <citation type="journal article" date="2013" name="PLoS ONE">
        <title>INDIGO - INtegrated Data Warehouse of MIcrobial GenOmes with Examples from the Red Sea Extremophiles.</title>
        <authorList>
            <person name="Alam I."/>
            <person name="Antunes A."/>
            <person name="Kamau A.A."/>
            <person name="Ba Alawi W."/>
            <person name="Kalkatawi M."/>
            <person name="Stingl U."/>
            <person name="Bajic V.B."/>
        </authorList>
    </citation>
    <scope>NUCLEOTIDE SEQUENCE [LARGE SCALE GENOMIC DNA]</scope>
    <source>
        <strain evidence="1 2">SARL4B</strain>
    </source>
</reference>
<protein>
    <submittedName>
        <fullName evidence="1">Helix-turn-helix domain protein</fullName>
    </submittedName>
</protein>
<dbReference type="InterPro" id="IPR036390">
    <property type="entry name" value="WH_DNA-bd_sf"/>
</dbReference>
<dbReference type="EMBL" id="AFNT02000003">
    <property type="protein sequence ID" value="ERJ07393.1"/>
    <property type="molecule type" value="Genomic_DNA"/>
</dbReference>
<proteinExistence type="predicted"/>
<dbReference type="Proteomes" id="UP000003861">
    <property type="component" value="Unassembled WGS sequence"/>
</dbReference>
<evidence type="ECO:0000313" key="2">
    <source>
        <dbReference type="Proteomes" id="UP000003861"/>
    </source>
</evidence>
<reference evidence="1 2" key="1">
    <citation type="journal article" date="2011" name="J. Bacteriol.">
        <title>Genome sequence of Halorhabdus tiamatea, the first archaeon isolated from a deep-sea anoxic brine lake.</title>
        <authorList>
            <person name="Antunes A."/>
            <person name="Alam I."/>
            <person name="Bajic V.B."/>
            <person name="Stingl U."/>
        </authorList>
    </citation>
    <scope>NUCLEOTIDE SEQUENCE [LARGE SCALE GENOMIC DNA]</scope>
    <source>
        <strain evidence="1 2">SARL4B</strain>
    </source>
</reference>
<dbReference type="PATRIC" id="fig|1033806.13.peg.368"/>
<sequence length="134" mass="14955">MTRNTLIVTVESIGTVQQRTRDAFEQALDDDTPAEDAPRRLSFETTDQLGQVFTPRAIDLLQAIAEGEPVSIREAARLVDRDIKQVSENLERLKEYGVVELVDEGRAKRPVVPYDEIDIQLPLRDAADPDVAPA</sequence>
<dbReference type="Gene3D" id="1.10.10.10">
    <property type="entry name" value="Winged helix-like DNA-binding domain superfamily/Winged helix DNA-binding domain"/>
    <property type="match status" value="1"/>
</dbReference>